<protein>
    <submittedName>
        <fullName evidence="1">Uncharacterized protein</fullName>
    </submittedName>
</protein>
<sequence length="208" mass="22234">MAENDVFLVRCQFRTHARLWTINQHYRDADGQSDGTAAVDLQDAWTLTNTPMALSEMGVETTFEGVYVLKVTGGAALPALDKYASTPGSVQSDTLPPNCAVVVSLGSSDPLLIRPGRLYVGGIPKSGVDGGNLSAAYLATFTTDWAKIAGDTLVGSGGSWVPTILRTITGEDKLDPPIAINVESVRIKPILYSQRRRNSRQRGTSPAL</sequence>
<proteinExistence type="predicted"/>
<reference evidence="1" key="1">
    <citation type="journal article" date="2014" name="Front. Microbiol.">
        <title>High frequency of phylogenetically diverse reductive dehalogenase-homologous genes in deep subseafloor sedimentary metagenomes.</title>
        <authorList>
            <person name="Kawai M."/>
            <person name="Futagami T."/>
            <person name="Toyoda A."/>
            <person name="Takaki Y."/>
            <person name="Nishi S."/>
            <person name="Hori S."/>
            <person name="Arai W."/>
            <person name="Tsubouchi T."/>
            <person name="Morono Y."/>
            <person name="Uchiyama I."/>
            <person name="Ito T."/>
            <person name="Fujiyama A."/>
            <person name="Inagaki F."/>
            <person name="Takami H."/>
        </authorList>
    </citation>
    <scope>NUCLEOTIDE SEQUENCE</scope>
    <source>
        <strain evidence="1">Expedition CK06-06</strain>
    </source>
</reference>
<dbReference type="AlphaFoldDB" id="X1AX29"/>
<gene>
    <name evidence="1" type="ORF">S01H4_02671</name>
</gene>
<evidence type="ECO:0000313" key="1">
    <source>
        <dbReference type="EMBL" id="GAG73762.1"/>
    </source>
</evidence>
<comment type="caution">
    <text evidence="1">The sequence shown here is derived from an EMBL/GenBank/DDBJ whole genome shotgun (WGS) entry which is preliminary data.</text>
</comment>
<organism evidence="1">
    <name type="scientific">marine sediment metagenome</name>
    <dbReference type="NCBI Taxonomy" id="412755"/>
    <lineage>
        <taxon>unclassified sequences</taxon>
        <taxon>metagenomes</taxon>
        <taxon>ecological metagenomes</taxon>
    </lineage>
</organism>
<accession>X1AX29</accession>
<name>X1AX29_9ZZZZ</name>
<dbReference type="EMBL" id="BART01000602">
    <property type="protein sequence ID" value="GAG73762.1"/>
    <property type="molecule type" value="Genomic_DNA"/>
</dbReference>